<evidence type="ECO:0008006" key="7">
    <source>
        <dbReference type="Google" id="ProtNLM"/>
    </source>
</evidence>
<reference evidence="5 6" key="1">
    <citation type="submission" date="2009-12" db="EMBL/GenBank/DDBJ databases">
        <title>The draft genome of Batrachochytrium dendrobatidis.</title>
        <authorList>
            <consortium name="US DOE Joint Genome Institute (JGI-PGF)"/>
            <person name="Kuo A."/>
            <person name="Salamov A."/>
            <person name="Schmutz J."/>
            <person name="Lucas S."/>
            <person name="Pitluck S."/>
            <person name="Rosenblum E."/>
            <person name="Stajich J."/>
            <person name="Eisen M."/>
            <person name="Grigoriev I.V."/>
        </authorList>
    </citation>
    <scope>NUCLEOTIDE SEQUENCE [LARGE SCALE GENOMIC DNA]</scope>
    <source>
        <strain evidence="6">JAM81 / FGSC 10211</strain>
    </source>
</reference>
<dbReference type="AlphaFoldDB" id="F4PEZ9"/>
<dbReference type="NCBIfam" id="TIGR02937">
    <property type="entry name" value="sigma70-ECF"/>
    <property type="match status" value="1"/>
</dbReference>
<dbReference type="Pfam" id="PF07992">
    <property type="entry name" value="Pyr_redox_2"/>
    <property type="match status" value="1"/>
</dbReference>
<dbReference type="InterPro" id="IPR013324">
    <property type="entry name" value="RNA_pol_sigma_r3/r4-like"/>
</dbReference>
<sequence length="656" mass="72872">MNDLTCIIIGGGHVGLGALKAIKEKTQRMERQRIRFVLIDKQPGHVRKMLLFRPAVSEEDIMIPWTHYRFSEGVEFVQGTVTSVDSGEKQIQYEDMQGNNARMRYDLLVVAVGSVVRQPDPSKGGISLTDLQTAAVIRERWHANLRQAVNEINPKERKRLMTLAVAGAGISGVETSAELVLEMQKEASSLGLNPSDISVYLLSGQERLFMEGPEKVGRKLDQILRECGVTMLYNQKVKQEEAGVVTLDNGDRLPVGLCIWTIGLIPNPALRTMGLPLTPDGQVLVDESYRVQSAPGVYSVGDCTRIVDPKTGNADLMRCAEGGLQAVRLGKIVVADMEGRPAPVHKPMVDSFCIGLGENRGLVWGRIWGLNMIIAGKIAWKFRNIAWDAGSSVADAEDVVQDVFFKAYDINAERLEEPKAYLCKMVTNRCLNLHKSAQKRKEVYIGPWLPEPIRMPVADTLETIVVRRDLLSYAMLVLLERLTLTERAVFVLREALGFNYSDIAELLGKQEANCRKLFSRARSKMGISEEESVAVEAVELEWVNRFLTSLEQGNVDHVLSLLTEDVMFVADGGGKVTAFKRPVQTRNHVARVLLVGYQGGPNYQGKLHFEAAPLNGETGIVVRSGDETLAAIFIQLRHGKLDRMYAVRNPDKLTRV</sequence>
<feature type="domain" description="FAD/NAD(P)-binding" evidence="3">
    <location>
        <begin position="6"/>
        <end position="311"/>
    </location>
</feature>
<dbReference type="SUPFAM" id="SSF54427">
    <property type="entry name" value="NTF2-like"/>
    <property type="match status" value="1"/>
</dbReference>
<evidence type="ECO:0000256" key="1">
    <source>
        <dbReference type="ARBA" id="ARBA00011344"/>
    </source>
</evidence>
<dbReference type="InterPro" id="IPR023753">
    <property type="entry name" value="FAD/NAD-binding_dom"/>
</dbReference>
<gene>
    <name evidence="5" type="ORF">BATDEDRAFT_28741</name>
</gene>
<evidence type="ECO:0000259" key="4">
    <source>
        <dbReference type="Pfam" id="PF08281"/>
    </source>
</evidence>
<dbReference type="Gene3D" id="3.50.50.100">
    <property type="match status" value="1"/>
</dbReference>
<organism evidence="5 6">
    <name type="scientific">Batrachochytrium dendrobatidis (strain JAM81 / FGSC 10211)</name>
    <name type="common">Frog chytrid fungus</name>
    <dbReference type="NCBI Taxonomy" id="684364"/>
    <lineage>
        <taxon>Eukaryota</taxon>
        <taxon>Fungi</taxon>
        <taxon>Fungi incertae sedis</taxon>
        <taxon>Chytridiomycota</taxon>
        <taxon>Chytridiomycota incertae sedis</taxon>
        <taxon>Chytridiomycetes</taxon>
        <taxon>Rhizophydiales</taxon>
        <taxon>Rhizophydiales incertae sedis</taxon>
        <taxon>Batrachochytrium</taxon>
    </lineage>
</organism>
<name>F4PEZ9_BATDJ</name>
<dbReference type="OrthoDB" id="5376590at2759"/>
<dbReference type="Proteomes" id="UP000007241">
    <property type="component" value="Unassembled WGS sequence"/>
</dbReference>
<dbReference type="HOGENOM" id="CLU_417951_0_0_1"/>
<evidence type="ECO:0000313" key="6">
    <source>
        <dbReference type="Proteomes" id="UP000007241"/>
    </source>
</evidence>
<dbReference type="InterPro" id="IPR052704">
    <property type="entry name" value="ECF_Sigma-70_Domain"/>
</dbReference>
<dbReference type="Pfam" id="PF04542">
    <property type="entry name" value="Sigma70_r2"/>
    <property type="match status" value="1"/>
</dbReference>
<dbReference type="SUPFAM" id="SSF88946">
    <property type="entry name" value="Sigma2 domain of RNA polymerase sigma factors"/>
    <property type="match status" value="1"/>
</dbReference>
<keyword evidence="6" id="KW-1185">Reference proteome</keyword>
<dbReference type="PANTHER" id="PTHR30173:SF36">
    <property type="entry name" value="ECF RNA POLYMERASE SIGMA FACTOR SIGJ"/>
    <property type="match status" value="1"/>
</dbReference>
<dbReference type="STRING" id="684364.F4PEZ9"/>
<dbReference type="PANTHER" id="PTHR30173">
    <property type="entry name" value="SIGMA 19 FACTOR"/>
    <property type="match status" value="1"/>
</dbReference>
<dbReference type="SUPFAM" id="SSF88659">
    <property type="entry name" value="Sigma3 and sigma4 domains of RNA polymerase sigma factors"/>
    <property type="match status" value="1"/>
</dbReference>
<dbReference type="EMBL" id="GL882902">
    <property type="protein sequence ID" value="EGF76200.1"/>
    <property type="molecule type" value="Genomic_DNA"/>
</dbReference>
<dbReference type="InterPro" id="IPR007627">
    <property type="entry name" value="RNA_pol_sigma70_r2"/>
</dbReference>
<dbReference type="GO" id="GO:0016987">
    <property type="term" value="F:sigma factor activity"/>
    <property type="evidence" value="ECO:0000318"/>
    <property type="project" value="GO_Central"/>
</dbReference>
<feature type="domain" description="RNA polymerase sigma-70 region 2" evidence="2">
    <location>
        <begin position="385"/>
        <end position="439"/>
    </location>
</feature>
<protein>
    <recommendedName>
        <fullName evidence="7">FAD/NAD(P)-binding domain-containing protein</fullName>
    </recommendedName>
</protein>
<dbReference type="Pfam" id="PF08281">
    <property type="entry name" value="Sigma70_r4_2"/>
    <property type="match status" value="1"/>
</dbReference>
<accession>F4PEZ9</accession>
<evidence type="ECO:0000259" key="3">
    <source>
        <dbReference type="Pfam" id="PF07992"/>
    </source>
</evidence>
<evidence type="ECO:0000313" key="5">
    <source>
        <dbReference type="EMBL" id="EGF76200.1"/>
    </source>
</evidence>
<dbReference type="InterPro" id="IPR036388">
    <property type="entry name" value="WH-like_DNA-bd_sf"/>
</dbReference>
<feature type="domain" description="RNA polymerase sigma factor 70 region 4 type 2" evidence="4">
    <location>
        <begin position="475"/>
        <end position="525"/>
    </location>
</feature>
<dbReference type="InterPro" id="IPR013325">
    <property type="entry name" value="RNA_pol_sigma_r2"/>
</dbReference>
<evidence type="ECO:0000259" key="2">
    <source>
        <dbReference type="Pfam" id="PF04542"/>
    </source>
</evidence>
<dbReference type="InterPro" id="IPR036188">
    <property type="entry name" value="FAD/NAD-bd_sf"/>
</dbReference>
<dbReference type="InterPro" id="IPR032710">
    <property type="entry name" value="NTF2-like_dom_sf"/>
</dbReference>
<dbReference type="GO" id="GO:0006352">
    <property type="term" value="P:DNA-templated transcription initiation"/>
    <property type="evidence" value="ECO:0007669"/>
    <property type="project" value="InterPro"/>
</dbReference>
<proteinExistence type="predicted"/>
<dbReference type="Gene3D" id="1.10.10.10">
    <property type="entry name" value="Winged helix-like DNA-binding domain superfamily/Winged helix DNA-binding domain"/>
    <property type="match status" value="1"/>
</dbReference>
<comment type="subunit">
    <text evidence="1">Interacts transiently with the RNA polymerase catalytic core formed by RpoA, RpoB, RpoC and RpoZ (2 alpha, 1 beta, 1 beta' and 1 omega subunit) to form the RNA polymerase holoenzyme that can initiate transcription.</text>
</comment>
<dbReference type="InParanoid" id="F4PEZ9"/>
<dbReference type="SUPFAM" id="SSF51905">
    <property type="entry name" value="FAD/NAD(P)-binding domain"/>
    <property type="match status" value="1"/>
</dbReference>
<dbReference type="InterPro" id="IPR014284">
    <property type="entry name" value="RNA_pol_sigma-70_dom"/>
</dbReference>
<dbReference type="GO" id="GO:0016491">
    <property type="term" value="F:oxidoreductase activity"/>
    <property type="evidence" value="ECO:0007669"/>
    <property type="project" value="InterPro"/>
</dbReference>
<dbReference type="GO" id="GO:0003677">
    <property type="term" value="F:DNA binding"/>
    <property type="evidence" value="ECO:0007669"/>
    <property type="project" value="InterPro"/>
</dbReference>
<dbReference type="InterPro" id="IPR013249">
    <property type="entry name" value="RNA_pol_sigma70_r4_t2"/>
</dbReference>
<dbReference type="PRINTS" id="PR00368">
    <property type="entry name" value="FADPNR"/>
</dbReference>